<keyword evidence="4" id="KW-0254">Endocytosis</keyword>
<dbReference type="STRING" id="1890683.A0A427XRQ7"/>
<dbReference type="OrthoDB" id="1875751at2759"/>
<dbReference type="PANTHER" id="PTHR23065">
    <property type="entry name" value="PROLINE-SERINE-THREONINE PHOSPHATASE INTERACTING PROTEIN 1"/>
    <property type="match status" value="1"/>
</dbReference>
<feature type="domain" description="MHD" evidence="6">
    <location>
        <begin position="561"/>
        <end position="816"/>
    </location>
</feature>
<comment type="subcellular location">
    <subcellularLocation>
        <location evidence="1">Cytoplasm</location>
    </subcellularLocation>
</comment>
<feature type="compositionally biased region" description="Polar residues" evidence="5">
    <location>
        <begin position="530"/>
        <end position="541"/>
    </location>
</feature>
<gene>
    <name evidence="7" type="ORF">EHS25_006860</name>
</gene>
<reference evidence="7 8" key="1">
    <citation type="submission" date="2018-11" db="EMBL/GenBank/DDBJ databases">
        <title>Genome sequence of Saitozyma podzolica DSM 27192.</title>
        <authorList>
            <person name="Aliyu H."/>
            <person name="Gorte O."/>
            <person name="Ochsenreither K."/>
        </authorList>
    </citation>
    <scope>NUCLEOTIDE SEQUENCE [LARGE SCALE GENOMIC DNA]</scope>
    <source>
        <strain evidence="7 8">DSM 27192</strain>
    </source>
</reference>
<dbReference type="GO" id="GO:0005886">
    <property type="term" value="C:plasma membrane"/>
    <property type="evidence" value="ECO:0007669"/>
    <property type="project" value="TreeGrafter"/>
</dbReference>
<dbReference type="InterPro" id="IPR027267">
    <property type="entry name" value="AH/BAR_dom_sf"/>
</dbReference>
<feature type="region of interest" description="Disordered" evidence="5">
    <location>
        <begin position="389"/>
        <end position="430"/>
    </location>
</feature>
<dbReference type="GO" id="GO:0032153">
    <property type="term" value="C:cell division site"/>
    <property type="evidence" value="ECO:0007669"/>
    <property type="project" value="TreeGrafter"/>
</dbReference>
<dbReference type="InterPro" id="IPR028565">
    <property type="entry name" value="MHD"/>
</dbReference>
<feature type="compositionally biased region" description="Low complexity" evidence="5">
    <location>
        <begin position="288"/>
        <end position="301"/>
    </location>
</feature>
<evidence type="ECO:0000259" key="6">
    <source>
        <dbReference type="PROSITE" id="PS51072"/>
    </source>
</evidence>
<dbReference type="Proteomes" id="UP000279259">
    <property type="component" value="Unassembled WGS sequence"/>
</dbReference>
<feature type="region of interest" description="Disordered" evidence="5">
    <location>
        <begin position="248"/>
        <end position="375"/>
    </location>
</feature>
<dbReference type="InterPro" id="IPR001060">
    <property type="entry name" value="FCH_dom"/>
</dbReference>
<proteinExistence type="predicted"/>
<evidence type="ECO:0000256" key="1">
    <source>
        <dbReference type="ARBA" id="ARBA00004496"/>
    </source>
</evidence>
<evidence type="ECO:0000313" key="7">
    <source>
        <dbReference type="EMBL" id="RSH81503.1"/>
    </source>
</evidence>
<evidence type="ECO:0000256" key="5">
    <source>
        <dbReference type="SAM" id="MobiDB-lite"/>
    </source>
</evidence>
<accession>A0A427XRQ7</accession>
<dbReference type="Pfam" id="PF10291">
    <property type="entry name" value="muHD"/>
    <property type="match status" value="1"/>
</dbReference>
<dbReference type="GO" id="GO:0005737">
    <property type="term" value="C:cytoplasm"/>
    <property type="evidence" value="ECO:0007669"/>
    <property type="project" value="TreeGrafter"/>
</dbReference>
<name>A0A427XRQ7_9TREE</name>
<keyword evidence="3" id="KW-0597">Phosphoprotein</keyword>
<dbReference type="AlphaFoldDB" id="A0A427XRQ7"/>
<dbReference type="SMART" id="SM00055">
    <property type="entry name" value="FCH"/>
    <property type="match status" value="1"/>
</dbReference>
<dbReference type="GO" id="GO:0007010">
    <property type="term" value="P:cytoskeleton organization"/>
    <property type="evidence" value="ECO:0007669"/>
    <property type="project" value="TreeGrafter"/>
</dbReference>
<feature type="compositionally biased region" description="Polar residues" evidence="5">
    <location>
        <begin position="322"/>
        <end position="331"/>
    </location>
</feature>
<dbReference type="Gene3D" id="1.20.1270.60">
    <property type="entry name" value="Arfaptin homology (AH) domain/BAR domain"/>
    <property type="match status" value="1"/>
</dbReference>
<feature type="compositionally biased region" description="Low complexity" evidence="5">
    <location>
        <begin position="401"/>
        <end position="411"/>
    </location>
</feature>
<evidence type="ECO:0000256" key="4">
    <source>
        <dbReference type="ARBA" id="ARBA00022583"/>
    </source>
</evidence>
<dbReference type="SUPFAM" id="SSF103657">
    <property type="entry name" value="BAR/IMD domain-like"/>
    <property type="match status" value="1"/>
</dbReference>
<evidence type="ECO:0000313" key="8">
    <source>
        <dbReference type="Proteomes" id="UP000279259"/>
    </source>
</evidence>
<dbReference type="InterPro" id="IPR018808">
    <property type="entry name" value="Muniscin_C"/>
</dbReference>
<feature type="region of interest" description="Disordered" evidence="5">
    <location>
        <begin position="443"/>
        <end position="475"/>
    </location>
</feature>
<dbReference type="EMBL" id="RSCD01000030">
    <property type="protein sequence ID" value="RSH81503.1"/>
    <property type="molecule type" value="Genomic_DNA"/>
</dbReference>
<comment type="caution">
    <text evidence="7">The sequence shown here is derived from an EMBL/GenBank/DDBJ whole genome shotgun (WGS) entry which is preliminary data.</text>
</comment>
<dbReference type="PROSITE" id="PS51072">
    <property type="entry name" value="MHD"/>
    <property type="match status" value="1"/>
</dbReference>
<dbReference type="PANTHER" id="PTHR23065:SF7">
    <property type="entry name" value="NOSTRIN, ISOFORM H"/>
    <property type="match status" value="1"/>
</dbReference>
<evidence type="ECO:0000256" key="3">
    <source>
        <dbReference type="ARBA" id="ARBA00022553"/>
    </source>
</evidence>
<keyword evidence="8" id="KW-1185">Reference proteome</keyword>
<feature type="compositionally biased region" description="Polar residues" evidence="5">
    <location>
        <begin position="270"/>
        <end position="280"/>
    </location>
</feature>
<dbReference type="Pfam" id="PF00611">
    <property type="entry name" value="FCH"/>
    <property type="match status" value="1"/>
</dbReference>
<dbReference type="GO" id="GO:0006897">
    <property type="term" value="P:endocytosis"/>
    <property type="evidence" value="ECO:0007669"/>
    <property type="project" value="UniProtKB-KW"/>
</dbReference>
<sequence length="820" mass="87102">MADSLPEDAWVNCFLPTSPRPLLAALQRRLQASTTHINALAEVYKQRAAIEATYADSLAKLARTAEQGGLNGKNAVEWDKGSGEGKLWDTVVGEIAETSTSHSTLAAILRTDFEQPIRELPNKILPWRRIGEQDASLDKTLKEYEKTSAKLDKASSKAKSSKADALSSELDQLTSSLSSLSPMVYTTYQKLDEERLKGLKEVIVRWGTVRADMATRDGERAERAVAGILGWETGDEVLAVGTRLGGVGGARGAGSAPSISAATTPRSNRRMSSATGTSDFSPRPSIRQNGSSSNVSQPPSSFGGGIKSMLGRTKTLAGGRTRSGSNATSVRSGRDREAGFGAIGEEEPSLLGNAPPVDDEGFSVAPADRHRNPWEEPNEEVLTPAIQPTAPTAVPAPPPSAAFSQTFSSSPDHSQDDLSIPSSQNQAPPRLNLAIAPAPIQETEEERQAALAKMQQALSLPPSQPTRRSTVARGRRDVRNTMFAGAGEDPMAALGAQAAQSPVAETLQDGEPVSPSVHANGEKPAMPRQASMNSVGSNNPFETPGLGAGLPLGTVSTTTAEPGLRASLVETINAITKDGQVQRIQINGEIHLSLRMGLSADSGPIHIRLTSFEQLEKIAPNPAYLAQVPDRPGEYFLNPEVLASVTTQGPSKGTLLFKYQVHVPPGHESSVLPLILEPAFMCKDGETRMILHYRGNSTPAYSSAKFHDLTLLAAFAPGPSVSNVQAKPPGGVWSPPTRKMTWKVDDFAGAEGKIIARFTTEPGEPMVPQGIQASWALEGVLGSGLGIEVVEGDLEGRGWKFEEVKKGLTTGKYLAEPKIN</sequence>
<evidence type="ECO:0000256" key="2">
    <source>
        <dbReference type="ARBA" id="ARBA00022490"/>
    </source>
</evidence>
<feature type="compositionally biased region" description="Low complexity" evidence="5">
    <location>
        <begin position="253"/>
        <end position="266"/>
    </location>
</feature>
<keyword evidence="2" id="KW-0963">Cytoplasm</keyword>
<dbReference type="GO" id="GO:0043226">
    <property type="term" value="C:organelle"/>
    <property type="evidence" value="ECO:0007669"/>
    <property type="project" value="UniProtKB-ARBA"/>
</dbReference>
<feature type="region of interest" description="Disordered" evidence="5">
    <location>
        <begin position="504"/>
        <end position="543"/>
    </location>
</feature>
<protein>
    <recommendedName>
        <fullName evidence="6">MHD domain-containing protein</fullName>
    </recommendedName>
</protein>
<organism evidence="7 8">
    <name type="scientific">Saitozyma podzolica</name>
    <dbReference type="NCBI Taxonomy" id="1890683"/>
    <lineage>
        <taxon>Eukaryota</taxon>
        <taxon>Fungi</taxon>
        <taxon>Dikarya</taxon>
        <taxon>Basidiomycota</taxon>
        <taxon>Agaricomycotina</taxon>
        <taxon>Tremellomycetes</taxon>
        <taxon>Tremellales</taxon>
        <taxon>Trimorphomycetaceae</taxon>
        <taxon>Saitozyma</taxon>
    </lineage>
</organism>